<dbReference type="GO" id="GO:0032259">
    <property type="term" value="P:methylation"/>
    <property type="evidence" value="ECO:0007669"/>
    <property type="project" value="UniProtKB-KW"/>
</dbReference>
<feature type="domain" description="Methyltransferase type 11" evidence="2">
    <location>
        <begin position="46"/>
        <end position="145"/>
    </location>
</feature>
<dbReference type="PANTHER" id="PTHR44068:SF1">
    <property type="entry name" value="HYPOTHETICAL LOC100005854"/>
    <property type="match status" value="1"/>
</dbReference>
<comment type="caution">
    <text evidence="3">The sequence shown here is derived from an EMBL/GenBank/DDBJ whole genome shotgun (WGS) entry which is preliminary data.</text>
</comment>
<dbReference type="EMBL" id="VUNJ01000011">
    <property type="protein sequence ID" value="MST92443.1"/>
    <property type="molecule type" value="Genomic_DNA"/>
</dbReference>
<dbReference type="InterPro" id="IPR029063">
    <property type="entry name" value="SAM-dependent_MTases_sf"/>
</dbReference>
<evidence type="ECO:0000313" key="3">
    <source>
        <dbReference type="EMBL" id="KJF40941.1"/>
    </source>
</evidence>
<evidence type="ECO:0000313" key="4">
    <source>
        <dbReference type="EMBL" id="MST92443.1"/>
    </source>
</evidence>
<dbReference type="InterPro" id="IPR050447">
    <property type="entry name" value="Erg6_SMT_methyltransf"/>
</dbReference>
<evidence type="ECO:0000313" key="5">
    <source>
        <dbReference type="Proteomes" id="UP000032483"/>
    </source>
</evidence>
<dbReference type="AlphaFoldDB" id="A0A0D8J329"/>
<dbReference type="PATRIC" id="fig|1550024.3.peg.839"/>
<proteinExistence type="predicted"/>
<protein>
    <submittedName>
        <fullName evidence="3 4">Methyltransferase</fullName>
    </submittedName>
</protein>
<dbReference type="Proteomes" id="UP000032483">
    <property type="component" value="Unassembled WGS sequence"/>
</dbReference>
<dbReference type="RefSeq" id="WP_050004614.1">
    <property type="nucleotide sequence ID" value="NZ_CAUBBA010000024.1"/>
</dbReference>
<dbReference type="GO" id="GO:0016126">
    <property type="term" value="P:sterol biosynthetic process"/>
    <property type="evidence" value="ECO:0007669"/>
    <property type="project" value="TreeGrafter"/>
</dbReference>
<gene>
    <name evidence="4" type="ORF">FYJ76_10965</name>
    <name evidence="3" type="ORF">TQ39_03745</name>
</gene>
<accession>A0A0D8J329</accession>
<dbReference type="Gene3D" id="3.40.50.150">
    <property type="entry name" value="Vaccinia Virus protein VP39"/>
    <property type="match status" value="1"/>
</dbReference>
<evidence type="ECO:0000256" key="1">
    <source>
        <dbReference type="ARBA" id="ARBA00022679"/>
    </source>
</evidence>
<keyword evidence="5" id="KW-1185">Reference proteome</keyword>
<keyword evidence="1 3" id="KW-0808">Transferase</keyword>
<evidence type="ECO:0000313" key="6">
    <source>
        <dbReference type="Proteomes" id="UP000431913"/>
    </source>
</evidence>
<dbReference type="SUPFAM" id="SSF53335">
    <property type="entry name" value="S-adenosyl-L-methionine-dependent methyltransferases"/>
    <property type="match status" value="1"/>
</dbReference>
<dbReference type="GO" id="GO:0003838">
    <property type="term" value="F:sterol 24-C-methyltransferase activity"/>
    <property type="evidence" value="ECO:0007669"/>
    <property type="project" value="TreeGrafter"/>
</dbReference>
<reference evidence="3" key="1">
    <citation type="submission" date="2015-02" db="EMBL/GenBank/DDBJ databases">
        <title>A novel member of the family Ruminococcaceae isolated from human feces.</title>
        <authorList>
            <person name="Shkoporov A.N."/>
            <person name="Chaplin A.V."/>
            <person name="Motuzova O.V."/>
            <person name="Kafarskaia L.I."/>
            <person name="Khokhlova E.V."/>
            <person name="Efimov B.A."/>
        </authorList>
    </citation>
    <scope>NUCLEOTIDE SEQUENCE [LARGE SCALE GENOMIC DNA]</scope>
    <source>
        <strain evidence="3">585-1</strain>
    </source>
</reference>
<organism evidence="3 5">
    <name type="scientific">Ruthenibacterium lactatiformans</name>
    <dbReference type="NCBI Taxonomy" id="1550024"/>
    <lineage>
        <taxon>Bacteria</taxon>
        <taxon>Bacillati</taxon>
        <taxon>Bacillota</taxon>
        <taxon>Clostridia</taxon>
        <taxon>Eubacteriales</taxon>
        <taxon>Oscillospiraceae</taxon>
        <taxon>Ruthenibacterium</taxon>
    </lineage>
</organism>
<dbReference type="Proteomes" id="UP000431913">
    <property type="component" value="Unassembled WGS sequence"/>
</dbReference>
<dbReference type="Pfam" id="PF08241">
    <property type="entry name" value="Methyltransf_11"/>
    <property type="match status" value="1"/>
</dbReference>
<evidence type="ECO:0000259" key="2">
    <source>
        <dbReference type="Pfam" id="PF08241"/>
    </source>
</evidence>
<sequence length="207" mass="23316">MSFFQNTCKPKGIGGKIMVNMMNTGHSSMAEWGFTHIEIRNNYICLDIGCGGGANVKKLLAKTPYGKVTGIDYSEISVIKSQKINKAEIENRRCEILQGNVMKLPFGNETFDIITAFETIYFWPDINEAFKQVYRVLKGSGTFMICNESNGENSKEEKWTKIIQGMKIYNSGQVKKSLEGAGFTDIKIHKNEKGWLCVVCKKDKDVN</sequence>
<dbReference type="CDD" id="cd02440">
    <property type="entry name" value="AdoMet_MTases"/>
    <property type="match status" value="1"/>
</dbReference>
<reference evidence="4 6" key="2">
    <citation type="submission" date="2019-08" db="EMBL/GenBank/DDBJ databases">
        <title>In-depth cultivation of the pig gut microbiome towards novel bacterial diversity and tailored functional studies.</title>
        <authorList>
            <person name="Wylensek D."/>
            <person name="Hitch T.C.A."/>
            <person name="Clavel T."/>
        </authorList>
    </citation>
    <scope>NUCLEOTIDE SEQUENCE [LARGE SCALE GENOMIC DNA]</scope>
    <source>
        <strain evidence="4 6">WCA3-601-WT-6J</strain>
    </source>
</reference>
<dbReference type="PANTHER" id="PTHR44068">
    <property type="entry name" value="ZGC:194242"/>
    <property type="match status" value="1"/>
</dbReference>
<dbReference type="EMBL" id="JXXK01000003">
    <property type="protein sequence ID" value="KJF40941.1"/>
    <property type="molecule type" value="Genomic_DNA"/>
</dbReference>
<dbReference type="InterPro" id="IPR013216">
    <property type="entry name" value="Methyltransf_11"/>
</dbReference>
<name>A0A0D8J329_9FIRM</name>
<keyword evidence="3" id="KW-0489">Methyltransferase</keyword>
<dbReference type="GeneID" id="42855748"/>